<comment type="caution">
    <text evidence="2">The sequence shown here is derived from an EMBL/GenBank/DDBJ whole genome shotgun (WGS) entry which is preliminary data.</text>
</comment>
<gene>
    <name evidence="2" type="ORF">EYF80_030753</name>
</gene>
<organism evidence="2 3">
    <name type="scientific">Liparis tanakae</name>
    <name type="common">Tanaka's snailfish</name>
    <dbReference type="NCBI Taxonomy" id="230148"/>
    <lineage>
        <taxon>Eukaryota</taxon>
        <taxon>Metazoa</taxon>
        <taxon>Chordata</taxon>
        <taxon>Craniata</taxon>
        <taxon>Vertebrata</taxon>
        <taxon>Euteleostomi</taxon>
        <taxon>Actinopterygii</taxon>
        <taxon>Neopterygii</taxon>
        <taxon>Teleostei</taxon>
        <taxon>Neoteleostei</taxon>
        <taxon>Acanthomorphata</taxon>
        <taxon>Eupercaria</taxon>
        <taxon>Perciformes</taxon>
        <taxon>Cottioidei</taxon>
        <taxon>Cottales</taxon>
        <taxon>Liparidae</taxon>
        <taxon>Liparis</taxon>
    </lineage>
</organism>
<protein>
    <submittedName>
        <fullName evidence="2">Uncharacterized protein</fullName>
    </submittedName>
</protein>
<sequence>MYCERSQGGKRWRGFIGRDALVNPYADKLKLGGGCGERGERWLRLGDPLGHRGAGRMEEEEEEEEEEQRPNIKQSTILRQRHILDGEVSMNAQVGEEDTCCSARYLSICEIKVTEKLIRVSVSLQLPVISDCGVASMINRSV</sequence>
<evidence type="ECO:0000313" key="2">
    <source>
        <dbReference type="EMBL" id="TNN59015.1"/>
    </source>
</evidence>
<feature type="compositionally biased region" description="Acidic residues" evidence="1">
    <location>
        <begin position="58"/>
        <end position="67"/>
    </location>
</feature>
<name>A0A4Z2H0Z1_9TELE</name>
<keyword evidence="3" id="KW-1185">Reference proteome</keyword>
<dbReference type="AlphaFoldDB" id="A0A4Z2H0Z1"/>
<proteinExistence type="predicted"/>
<reference evidence="2 3" key="1">
    <citation type="submission" date="2019-03" db="EMBL/GenBank/DDBJ databases">
        <title>First draft genome of Liparis tanakae, snailfish: a comprehensive survey of snailfish specific genes.</title>
        <authorList>
            <person name="Kim W."/>
            <person name="Song I."/>
            <person name="Jeong J.-H."/>
            <person name="Kim D."/>
            <person name="Kim S."/>
            <person name="Ryu S."/>
            <person name="Song J.Y."/>
            <person name="Lee S.K."/>
        </authorList>
    </citation>
    <scope>NUCLEOTIDE SEQUENCE [LARGE SCALE GENOMIC DNA]</scope>
    <source>
        <tissue evidence="2">Muscle</tissue>
    </source>
</reference>
<feature type="region of interest" description="Disordered" evidence="1">
    <location>
        <begin position="46"/>
        <end position="73"/>
    </location>
</feature>
<evidence type="ECO:0000313" key="3">
    <source>
        <dbReference type="Proteomes" id="UP000314294"/>
    </source>
</evidence>
<dbReference type="EMBL" id="SRLO01000365">
    <property type="protein sequence ID" value="TNN59015.1"/>
    <property type="molecule type" value="Genomic_DNA"/>
</dbReference>
<evidence type="ECO:0000256" key="1">
    <source>
        <dbReference type="SAM" id="MobiDB-lite"/>
    </source>
</evidence>
<dbReference type="Proteomes" id="UP000314294">
    <property type="component" value="Unassembled WGS sequence"/>
</dbReference>
<accession>A0A4Z2H0Z1</accession>